<dbReference type="AlphaFoldDB" id="A0A916S462"/>
<name>A0A916S462_9BACI</name>
<reference evidence="3" key="1">
    <citation type="journal article" date="2014" name="Int. J. Syst. Evol. Microbiol.">
        <title>Complete genome sequence of Corynebacterium casei LMG S-19264T (=DSM 44701T), isolated from a smear-ripened cheese.</title>
        <authorList>
            <consortium name="US DOE Joint Genome Institute (JGI-PGF)"/>
            <person name="Walter F."/>
            <person name="Albersmeier A."/>
            <person name="Kalinowski J."/>
            <person name="Ruckert C."/>
        </authorList>
    </citation>
    <scope>NUCLEOTIDE SEQUENCE</scope>
    <source>
        <strain evidence="3">CGMCC 1.12408</strain>
    </source>
</reference>
<evidence type="ECO:0000256" key="1">
    <source>
        <dbReference type="SAM" id="MobiDB-lite"/>
    </source>
</evidence>
<evidence type="ECO:0000256" key="2">
    <source>
        <dbReference type="SAM" id="SignalP"/>
    </source>
</evidence>
<dbReference type="PROSITE" id="PS51257">
    <property type="entry name" value="PROKAR_LIPOPROTEIN"/>
    <property type="match status" value="1"/>
</dbReference>
<keyword evidence="2" id="KW-0732">Signal</keyword>
<reference evidence="3" key="2">
    <citation type="submission" date="2020-09" db="EMBL/GenBank/DDBJ databases">
        <authorList>
            <person name="Sun Q."/>
            <person name="Zhou Y."/>
        </authorList>
    </citation>
    <scope>NUCLEOTIDE SEQUENCE</scope>
    <source>
        <strain evidence="3">CGMCC 1.12408</strain>
    </source>
</reference>
<accession>A0A916S462</accession>
<sequence>MKRLGVFSFIVMLLFTITACASSDSEDSKKEAMSEETKEEKKESSEEESETAEDSSTEYETCKGLLLSVSQEIEGDALAECVVEAMLVQQSGTQIVKNDSGITTIVDFQWVPHFSLSASNGEYSVILRGDTGWMQTLDGRWVQEDLNSTHPETKTANVVIQGFRTFVDPRFIGELLGKVSSWTVVGEKIIPDKDAFTDVAWKLISDDVVDMEISTISDFELYITNDYLVAYFAATGTMGDISARNSNTFTQWGNEVDIPNPE</sequence>
<proteinExistence type="predicted"/>
<keyword evidence="4" id="KW-1185">Reference proteome</keyword>
<evidence type="ECO:0000313" key="4">
    <source>
        <dbReference type="Proteomes" id="UP000613512"/>
    </source>
</evidence>
<gene>
    <name evidence="3" type="ORF">GCM10008025_24610</name>
</gene>
<evidence type="ECO:0000313" key="3">
    <source>
        <dbReference type="EMBL" id="GGA80301.1"/>
    </source>
</evidence>
<feature type="signal peptide" evidence="2">
    <location>
        <begin position="1"/>
        <end position="21"/>
    </location>
</feature>
<evidence type="ECO:0008006" key="5">
    <source>
        <dbReference type="Google" id="ProtNLM"/>
    </source>
</evidence>
<feature type="compositionally biased region" description="Basic and acidic residues" evidence="1">
    <location>
        <begin position="26"/>
        <end position="44"/>
    </location>
</feature>
<feature type="chain" id="PRO_5037275875" description="Lipoprotein" evidence="2">
    <location>
        <begin position="22"/>
        <end position="262"/>
    </location>
</feature>
<feature type="region of interest" description="Disordered" evidence="1">
    <location>
        <begin position="24"/>
        <end position="58"/>
    </location>
</feature>
<organism evidence="3 4">
    <name type="scientific">Ornithinibacillus halotolerans</name>
    <dbReference type="NCBI Taxonomy" id="1274357"/>
    <lineage>
        <taxon>Bacteria</taxon>
        <taxon>Bacillati</taxon>
        <taxon>Bacillota</taxon>
        <taxon>Bacilli</taxon>
        <taxon>Bacillales</taxon>
        <taxon>Bacillaceae</taxon>
        <taxon>Ornithinibacillus</taxon>
    </lineage>
</organism>
<dbReference type="RefSeq" id="WP_188384962.1">
    <property type="nucleotide sequence ID" value="NZ_BMEY01000012.1"/>
</dbReference>
<dbReference type="Proteomes" id="UP000613512">
    <property type="component" value="Unassembled WGS sequence"/>
</dbReference>
<dbReference type="EMBL" id="BMEY01000012">
    <property type="protein sequence ID" value="GGA80301.1"/>
    <property type="molecule type" value="Genomic_DNA"/>
</dbReference>
<comment type="caution">
    <text evidence="3">The sequence shown here is derived from an EMBL/GenBank/DDBJ whole genome shotgun (WGS) entry which is preliminary data.</text>
</comment>
<protein>
    <recommendedName>
        <fullName evidence="5">Lipoprotein</fullName>
    </recommendedName>
</protein>
<feature type="compositionally biased region" description="Acidic residues" evidence="1">
    <location>
        <begin position="45"/>
        <end position="57"/>
    </location>
</feature>